<evidence type="ECO:0000313" key="1">
    <source>
        <dbReference type="EMBL" id="CAH6719240.1"/>
    </source>
</evidence>
<comment type="caution">
    <text evidence="1">The sequence shown here is derived from an EMBL/GenBank/DDBJ whole genome shotgun (WGS) entry which is preliminary data.</text>
</comment>
<dbReference type="Proteomes" id="UP001152531">
    <property type="component" value="Unassembled WGS sequence"/>
</dbReference>
<accession>A0ACA9Y387</accession>
<keyword evidence="2" id="KW-1185">Reference proteome</keyword>
<name>A0ACA9Y387_9ASCO</name>
<gene>
    <name evidence="1" type="ORF">CLIB1444_02S04038</name>
</gene>
<evidence type="ECO:0000313" key="2">
    <source>
        <dbReference type="Proteomes" id="UP001152531"/>
    </source>
</evidence>
<dbReference type="EMBL" id="CALSDN010000002">
    <property type="protein sequence ID" value="CAH6719240.1"/>
    <property type="molecule type" value="Genomic_DNA"/>
</dbReference>
<reference evidence="1" key="1">
    <citation type="submission" date="2022-06" db="EMBL/GenBank/DDBJ databases">
        <authorList>
            <person name="Legras J.-L."/>
            <person name="Devillers H."/>
            <person name="Grondin C."/>
        </authorList>
    </citation>
    <scope>NUCLEOTIDE SEQUENCE</scope>
    <source>
        <strain evidence="1">CLIB 1444</strain>
    </source>
</reference>
<organism evidence="1 2">
    <name type="scientific">[Candida] jaroonii</name>
    <dbReference type="NCBI Taxonomy" id="467808"/>
    <lineage>
        <taxon>Eukaryota</taxon>
        <taxon>Fungi</taxon>
        <taxon>Dikarya</taxon>
        <taxon>Ascomycota</taxon>
        <taxon>Saccharomycotina</taxon>
        <taxon>Pichiomycetes</taxon>
        <taxon>Debaryomycetaceae</taxon>
        <taxon>Yamadazyma</taxon>
    </lineage>
</organism>
<protein>
    <submittedName>
        <fullName evidence="1">Uncharacterized protein</fullName>
    </submittedName>
</protein>
<proteinExistence type="predicted"/>
<sequence length="145" mass="16871">MPKNTITNRMQAFIVTLIGAGYLGFSSIELPHDKLIHFITFFLLTLEFFFIFQTKKIKQLIYITFIICTLGGSIASEFLQNFINPSRIFDINDIFYNVGGSIVALIISGVSSSWNRRRRYKRLDREDVETEEYININMQDIPRDT</sequence>